<reference evidence="1 2" key="1">
    <citation type="submission" date="2021-05" db="EMBL/GenBank/DDBJ databases">
        <title>Novel species in genus Cellulomonas.</title>
        <authorList>
            <person name="Zhang G."/>
        </authorList>
    </citation>
    <scope>NUCLEOTIDE SEQUENCE [LARGE SCALE GENOMIC DNA]</scope>
    <source>
        <strain evidence="2">zg-ZUI157</strain>
    </source>
</reference>
<dbReference type="EMBL" id="CP076023">
    <property type="protein sequence ID" value="QWC17184.1"/>
    <property type="molecule type" value="Genomic_DNA"/>
</dbReference>
<name>A0ABX8GM24_9CELL</name>
<sequence>MVLGTDGSGRDYYGLRQEVSPTADAAAHLAASGPKRRAGEHLRLAWSKLYGLHPDPSGAYWHAVKAIEAAGKGTLAPDDDDATLGKLMNNLRTGRSKFRVRLDGDEHNDSRDTIHHLMGMVWRSEFDRHGTDDPEVPLGVGGADAEAATFAAVTLVHYFQAGHISRSDAAEAARD</sequence>
<gene>
    <name evidence="1" type="ORF">KKR89_06190</name>
</gene>
<organism evidence="1 2">
    <name type="scientific">Cellulomonas dongxiuzhuiae</name>
    <dbReference type="NCBI Taxonomy" id="2819979"/>
    <lineage>
        <taxon>Bacteria</taxon>
        <taxon>Bacillati</taxon>
        <taxon>Actinomycetota</taxon>
        <taxon>Actinomycetes</taxon>
        <taxon>Micrococcales</taxon>
        <taxon>Cellulomonadaceae</taxon>
        <taxon>Cellulomonas</taxon>
    </lineage>
</organism>
<accession>A0ABX8GM24</accession>
<protein>
    <submittedName>
        <fullName evidence="1">Uncharacterized protein</fullName>
    </submittedName>
</protein>
<proteinExistence type="predicted"/>
<dbReference type="Proteomes" id="UP000679335">
    <property type="component" value="Chromosome"/>
</dbReference>
<evidence type="ECO:0000313" key="1">
    <source>
        <dbReference type="EMBL" id="QWC17184.1"/>
    </source>
</evidence>
<keyword evidence="2" id="KW-1185">Reference proteome</keyword>
<evidence type="ECO:0000313" key="2">
    <source>
        <dbReference type="Proteomes" id="UP000679335"/>
    </source>
</evidence>
<dbReference type="RefSeq" id="WP_208197459.1">
    <property type="nucleotide sequence ID" value="NZ_CP076023.1"/>
</dbReference>